<dbReference type="Pfam" id="PF04082">
    <property type="entry name" value="Fungal_trans"/>
    <property type="match status" value="1"/>
</dbReference>
<organism evidence="5 6">
    <name type="scientific">Tilletia indica</name>
    <dbReference type="NCBI Taxonomy" id="43049"/>
    <lineage>
        <taxon>Eukaryota</taxon>
        <taxon>Fungi</taxon>
        <taxon>Dikarya</taxon>
        <taxon>Basidiomycota</taxon>
        <taxon>Ustilaginomycotina</taxon>
        <taxon>Exobasidiomycetes</taxon>
        <taxon>Tilletiales</taxon>
        <taxon>Tilletiaceae</taxon>
        <taxon>Tilletia</taxon>
    </lineage>
</organism>
<feature type="region of interest" description="Disordered" evidence="4">
    <location>
        <begin position="1"/>
        <end position="66"/>
    </location>
</feature>
<dbReference type="GO" id="GO:0003677">
    <property type="term" value="F:DNA binding"/>
    <property type="evidence" value="ECO:0007669"/>
    <property type="project" value="InterPro"/>
</dbReference>
<feature type="region of interest" description="Disordered" evidence="4">
    <location>
        <begin position="141"/>
        <end position="174"/>
    </location>
</feature>
<comment type="caution">
    <text evidence="5">The sequence shown here is derived from an EMBL/GenBank/DDBJ whole genome shotgun (WGS) entry which is preliminary data.</text>
</comment>
<dbReference type="SMART" id="SM00066">
    <property type="entry name" value="GAL4"/>
    <property type="match status" value="1"/>
</dbReference>
<dbReference type="InterPro" id="IPR050613">
    <property type="entry name" value="Sec_Metabolite_Reg"/>
</dbReference>
<dbReference type="Proteomes" id="UP000077521">
    <property type="component" value="Unassembled WGS sequence"/>
</dbReference>
<feature type="region of interest" description="Disordered" evidence="4">
    <location>
        <begin position="749"/>
        <end position="771"/>
    </location>
</feature>
<evidence type="ECO:0000313" key="6">
    <source>
        <dbReference type="Proteomes" id="UP000077521"/>
    </source>
</evidence>
<reference evidence="5" key="1">
    <citation type="submission" date="2016-04" db="EMBL/GenBank/DDBJ databases">
        <authorList>
            <person name="Nguyen H.D."/>
            <person name="Samba Siva P."/>
            <person name="Cullis J."/>
            <person name="Levesque C.A."/>
            <person name="Hambleton S."/>
        </authorList>
    </citation>
    <scope>NUCLEOTIDE SEQUENCE</scope>
    <source>
        <strain evidence="5">DAOMC 236416</strain>
    </source>
</reference>
<feature type="compositionally biased region" description="Basic and acidic residues" evidence="4">
    <location>
        <begin position="715"/>
        <end position="737"/>
    </location>
</feature>
<dbReference type="PANTHER" id="PTHR31001:SF87">
    <property type="entry name" value="COL-21"/>
    <property type="match status" value="1"/>
</dbReference>
<dbReference type="EMBL" id="LWDF02000066">
    <property type="protein sequence ID" value="KAE8258542.1"/>
    <property type="molecule type" value="Genomic_DNA"/>
</dbReference>
<dbReference type="SMART" id="SM00906">
    <property type="entry name" value="Fungal_trans"/>
    <property type="match status" value="1"/>
</dbReference>
<keyword evidence="6" id="KW-1185">Reference proteome</keyword>
<dbReference type="SUPFAM" id="SSF57701">
    <property type="entry name" value="Zn2/Cys6 DNA-binding domain"/>
    <property type="match status" value="1"/>
</dbReference>
<reference evidence="5" key="2">
    <citation type="journal article" date="2019" name="IMA Fungus">
        <title>Genome sequencing and comparison of five Tilletia species to identify candidate genes for the detection of regulated species infecting wheat.</title>
        <authorList>
            <person name="Nguyen H.D.T."/>
            <person name="Sultana T."/>
            <person name="Kesanakurti P."/>
            <person name="Hambleton S."/>
        </authorList>
    </citation>
    <scope>NUCLEOTIDE SEQUENCE</scope>
    <source>
        <strain evidence="5">DAOMC 236416</strain>
    </source>
</reference>
<dbReference type="AlphaFoldDB" id="A0A177TV83"/>
<dbReference type="InterPro" id="IPR001138">
    <property type="entry name" value="Zn2Cys6_DnaBD"/>
</dbReference>
<accession>A0A177TV83</accession>
<keyword evidence="3" id="KW-0539">Nucleus</keyword>
<feature type="compositionally biased region" description="Basic and acidic residues" evidence="4">
    <location>
        <begin position="47"/>
        <end position="66"/>
    </location>
</feature>
<evidence type="ECO:0000256" key="1">
    <source>
        <dbReference type="ARBA" id="ARBA00004123"/>
    </source>
</evidence>
<dbReference type="GO" id="GO:0008270">
    <property type="term" value="F:zinc ion binding"/>
    <property type="evidence" value="ECO:0007669"/>
    <property type="project" value="InterPro"/>
</dbReference>
<evidence type="ECO:0000313" key="5">
    <source>
        <dbReference type="EMBL" id="KAE8258542.1"/>
    </source>
</evidence>
<sequence length="915" mass="100499">MLPRDDEGTTWYNTGSASAGGSSTGGRNGVEGESRAEASAGKSTSKRGKDKDKGKDKEKDNEDALEKRHRVHFSCSECHRRKQKCDRQQPCSNCITRRIPHLCRTFDPSTDSSDVTTRLARLEKMVGDYLPAILDRLDGPRASGASRFSPNSNSRRPSGFASAEEDVDEDTRGSFGPTGMYIGSSTNVFAVGTVLQDVPPQEIPVAAGQLNLGAGAGQQDLDTLLGECGWPSLGNTLSPSAILVAALPHRSTCELLLDHFYADINWLRHPIPQRSLRKAFDEFFQSGPTLTLDNLNVFSMLALLCSIASLSIDSSVFTGRQHSRIVATRRLQWAARQALAMSTATGRGDTDAVIAWHLLCRVLILERRQEEACLASGSSVKLALAIGLHRDGLKLKFDAAQTEYRRRIWAAVFMTECYLSWHMGRPSCLQRHTLDSQAPSELDEDGDLYPLTISRPPDVPSITVLTAHRYRFELGIFFLRICEMQQSLRPIPYSDVMAIDRELIEWRDSLPSYLKSPLGPTGAIEIDTSIDDLYPFLAPQRYLLESDFDQSRIGLHRSYLLLSRSKGGSRFLPSRRACVEAAHHDILHRSALIASMKEKFDRPFINIWNVHYHSTKHFSSVAICGIALLSDPNSAQAATLRGHLVHFLEVAKLKQQHSPDSPFVDMYEREAQIIKMFLEKSDELTNAPAKAKVRSMEETLVARKRALTDEGANEGGKRQRSGSDRRDDTVHTHDGDEHATANVLLGLGQAAGGPLATPGSRSSLSAGKSPVTDDAQNILDSWFQGGYQQPANGMLDFGIGTDLASLPPFPTNLPTTSSAPSTMNTMPPMPQYMSMQHGNGMGSAFSASMPYMPGTGAVPSLQSMSGPTDPMQTQPALWPRNVGDNPPWLAAAQRNDGAVAHDENYWQTLIENIVK</sequence>
<dbReference type="Pfam" id="PF00172">
    <property type="entry name" value="Zn_clus"/>
    <property type="match status" value="1"/>
</dbReference>
<dbReference type="PROSITE" id="PS50048">
    <property type="entry name" value="ZN2_CY6_FUNGAL_2"/>
    <property type="match status" value="1"/>
</dbReference>
<dbReference type="GO" id="GO:0005634">
    <property type="term" value="C:nucleus"/>
    <property type="evidence" value="ECO:0007669"/>
    <property type="project" value="UniProtKB-SubCell"/>
</dbReference>
<dbReference type="OrthoDB" id="3364175at2759"/>
<evidence type="ECO:0000256" key="4">
    <source>
        <dbReference type="SAM" id="MobiDB-lite"/>
    </source>
</evidence>
<dbReference type="InterPro" id="IPR036864">
    <property type="entry name" value="Zn2-C6_fun-type_DNA-bd_sf"/>
</dbReference>
<evidence type="ECO:0000256" key="2">
    <source>
        <dbReference type="ARBA" id="ARBA00022723"/>
    </source>
</evidence>
<dbReference type="GO" id="GO:0000981">
    <property type="term" value="F:DNA-binding transcription factor activity, RNA polymerase II-specific"/>
    <property type="evidence" value="ECO:0007669"/>
    <property type="project" value="InterPro"/>
</dbReference>
<dbReference type="InterPro" id="IPR007219">
    <property type="entry name" value="XnlR_reg_dom"/>
</dbReference>
<dbReference type="GO" id="GO:0006351">
    <property type="term" value="P:DNA-templated transcription"/>
    <property type="evidence" value="ECO:0007669"/>
    <property type="project" value="InterPro"/>
</dbReference>
<name>A0A177TV83_9BASI</name>
<feature type="compositionally biased region" description="Low complexity" evidence="4">
    <location>
        <begin position="146"/>
        <end position="158"/>
    </location>
</feature>
<dbReference type="Gene3D" id="4.10.240.10">
    <property type="entry name" value="Zn(2)-C6 fungal-type DNA-binding domain"/>
    <property type="match status" value="1"/>
</dbReference>
<dbReference type="CDD" id="cd00067">
    <property type="entry name" value="GAL4"/>
    <property type="match status" value="1"/>
</dbReference>
<gene>
    <name evidence="5" type="ORF">A4X13_0g1612</name>
</gene>
<protein>
    <submittedName>
        <fullName evidence="5">Uncharacterized protein</fullName>
    </submittedName>
</protein>
<keyword evidence="2" id="KW-0479">Metal-binding</keyword>
<evidence type="ECO:0000256" key="3">
    <source>
        <dbReference type="ARBA" id="ARBA00023242"/>
    </source>
</evidence>
<comment type="subcellular location">
    <subcellularLocation>
        <location evidence="1">Nucleus</location>
    </subcellularLocation>
</comment>
<feature type="region of interest" description="Disordered" evidence="4">
    <location>
        <begin position="704"/>
        <end position="737"/>
    </location>
</feature>
<dbReference type="PANTHER" id="PTHR31001">
    <property type="entry name" value="UNCHARACTERIZED TRANSCRIPTIONAL REGULATORY PROTEIN"/>
    <property type="match status" value="1"/>
</dbReference>
<dbReference type="PROSITE" id="PS00463">
    <property type="entry name" value="ZN2_CY6_FUNGAL_1"/>
    <property type="match status" value="1"/>
</dbReference>
<proteinExistence type="predicted"/>
<dbReference type="CDD" id="cd12148">
    <property type="entry name" value="fungal_TF_MHR"/>
    <property type="match status" value="1"/>
</dbReference>